<name>A0A7J7KBN2_BUGNE</name>
<feature type="transmembrane region" description="Helical" evidence="8">
    <location>
        <begin position="186"/>
        <end position="210"/>
    </location>
</feature>
<keyword evidence="5" id="KW-0532">Neurotransmitter transport</keyword>
<evidence type="ECO:0000259" key="9">
    <source>
        <dbReference type="PROSITE" id="PS50850"/>
    </source>
</evidence>
<dbReference type="Proteomes" id="UP000593567">
    <property type="component" value="Unassembled WGS sequence"/>
</dbReference>
<dbReference type="Pfam" id="PF07690">
    <property type="entry name" value="MFS_1"/>
    <property type="match status" value="2"/>
</dbReference>
<dbReference type="InterPro" id="IPR036259">
    <property type="entry name" value="MFS_trans_sf"/>
</dbReference>
<dbReference type="InterPro" id="IPR050930">
    <property type="entry name" value="MFS_Vesicular_Transporter"/>
</dbReference>
<proteinExistence type="inferred from homology"/>
<keyword evidence="7 8" id="KW-0472">Membrane</keyword>
<evidence type="ECO:0000256" key="2">
    <source>
        <dbReference type="ARBA" id="ARBA00006829"/>
    </source>
</evidence>
<evidence type="ECO:0000256" key="1">
    <source>
        <dbReference type="ARBA" id="ARBA00004141"/>
    </source>
</evidence>
<organism evidence="10 11">
    <name type="scientific">Bugula neritina</name>
    <name type="common">Brown bryozoan</name>
    <name type="synonym">Sertularia neritina</name>
    <dbReference type="NCBI Taxonomy" id="10212"/>
    <lineage>
        <taxon>Eukaryota</taxon>
        <taxon>Metazoa</taxon>
        <taxon>Spiralia</taxon>
        <taxon>Lophotrochozoa</taxon>
        <taxon>Bryozoa</taxon>
        <taxon>Gymnolaemata</taxon>
        <taxon>Cheilostomatida</taxon>
        <taxon>Flustrina</taxon>
        <taxon>Buguloidea</taxon>
        <taxon>Bugulidae</taxon>
        <taxon>Bugula</taxon>
    </lineage>
</organism>
<evidence type="ECO:0000313" key="10">
    <source>
        <dbReference type="EMBL" id="KAF6035613.1"/>
    </source>
</evidence>
<evidence type="ECO:0000256" key="3">
    <source>
        <dbReference type="ARBA" id="ARBA00022448"/>
    </source>
</evidence>
<keyword evidence="6 8" id="KW-1133">Transmembrane helix</keyword>
<accession>A0A7J7KBN2</accession>
<feature type="transmembrane region" description="Helical" evidence="8">
    <location>
        <begin position="263"/>
        <end position="284"/>
    </location>
</feature>
<dbReference type="InterPro" id="IPR020846">
    <property type="entry name" value="MFS_dom"/>
</dbReference>
<dbReference type="EMBL" id="VXIV02000852">
    <property type="protein sequence ID" value="KAF6035613.1"/>
    <property type="molecule type" value="Genomic_DNA"/>
</dbReference>
<feature type="transmembrane region" description="Helical" evidence="8">
    <location>
        <begin position="230"/>
        <end position="251"/>
    </location>
</feature>
<dbReference type="PANTHER" id="PTHR23506">
    <property type="entry name" value="GH10249P"/>
    <property type="match status" value="1"/>
</dbReference>
<dbReference type="InterPro" id="IPR001958">
    <property type="entry name" value="Tet-R_TetA/multi-R_MdtG-like"/>
</dbReference>
<dbReference type="PRINTS" id="PR01035">
    <property type="entry name" value="TCRTETA"/>
</dbReference>
<dbReference type="PANTHER" id="PTHR23506:SF26">
    <property type="entry name" value="MFS-TYPE TRANSPORTER SLC18B1"/>
    <property type="match status" value="1"/>
</dbReference>
<dbReference type="PROSITE" id="PS50850">
    <property type="entry name" value="MFS"/>
    <property type="match status" value="1"/>
</dbReference>
<feature type="transmembrane region" description="Helical" evidence="8">
    <location>
        <begin position="364"/>
        <end position="385"/>
    </location>
</feature>
<dbReference type="InterPro" id="IPR011701">
    <property type="entry name" value="MFS"/>
</dbReference>
<feature type="transmembrane region" description="Helical" evidence="8">
    <location>
        <begin position="152"/>
        <end position="174"/>
    </location>
</feature>
<feature type="domain" description="Major facilitator superfamily (MFS) profile" evidence="9">
    <location>
        <begin position="195"/>
        <end position="443"/>
    </location>
</feature>
<dbReference type="Gene3D" id="1.20.1250.20">
    <property type="entry name" value="MFS general substrate transporter like domains"/>
    <property type="match status" value="2"/>
</dbReference>
<sequence>MYLAQAVASGIIAPFYPSEAAKKGANSTVVGLVFGVYQLVIFVTSPIYGSIIQNVGAKYMYLSGSFLLGGCGLAFGFLDRAPDGPVYIAMCFICRSIEANGAAMMITAAFSIMAATFPHDIGKAIGILETFYGIGLVLGPAIGGGLYSIGGFLLPFEVIGGFVWCCSIVSYFTLPKIEEVQQLNVNIFTLLKIPGCSVLYISMVSCGMSLCYLDPIFSPYMKATFPQLSIPQIGLMFAVTAVTYAIIAPLIGYISDKGLQGSLAVIGSVIMTIALLLFGPNPWLETFIPTSIPETVVALILFGVGASGLMIPLFPLLHRMARSGGLPDNLQTFGLVSGLFTSGFSLGAFLGPTLAGYLVNQYEFAWACSVCGLIVIFNAYVQYCLKITISMCYDRFLDRAPDGPVYIAMCFICRSIEANGAAMMMTAAFLLWQQLSHMMSAKQ</sequence>
<comment type="similarity">
    <text evidence="2">Belongs to the major facilitator superfamily. Vesicular transporter family.</text>
</comment>
<evidence type="ECO:0000313" key="11">
    <source>
        <dbReference type="Proteomes" id="UP000593567"/>
    </source>
</evidence>
<feature type="transmembrane region" description="Helical" evidence="8">
    <location>
        <begin position="84"/>
        <end position="112"/>
    </location>
</feature>
<keyword evidence="4 8" id="KW-0812">Transmembrane</keyword>
<evidence type="ECO:0000256" key="4">
    <source>
        <dbReference type="ARBA" id="ARBA00022692"/>
    </source>
</evidence>
<dbReference type="GO" id="GO:0022857">
    <property type="term" value="F:transmembrane transporter activity"/>
    <property type="evidence" value="ECO:0007669"/>
    <property type="project" value="InterPro"/>
</dbReference>
<evidence type="ECO:0000256" key="5">
    <source>
        <dbReference type="ARBA" id="ARBA00022775"/>
    </source>
</evidence>
<dbReference type="SUPFAM" id="SSF103473">
    <property type="entry name" value="MFS general substrate transporter"/>
    <property type="match status" value="1"/>
</dbReference>
<reference evidence="10" key="1">
    <citation type="submission" date="2020-06" db="EMBL/GenBank/DDBJ databases">
        <title>Draft genome of Bugula neritina, a colonial animal packing powerful symbionts and potential medicines.</title>
        <authorList>
            <person name="Rayko M."/>
        </authorList>
    </citation>
    <scope>NUCLEOTIDE SEQUENCE [LARGE SCALE GENOMIC DNA]</scope>
    <source>
        <strain evidence="10">Kwan_BN1</strain>
    </source>
</reference>
<dbReference type="GO" id="GO:0016020">
    <property type="term" value="C:membrane"/>
    <property type="evidence" value="ECO:0007669"/>
    <property type="project" value="UniProtKB-SubCell"/>
</dbReference>
<protein>
    <submittedName>
        <fullName evidence="10">SLC18B1</fullName>
    </submittedName>
</protein>
<evidence type="ECO:0000256" key="6">
    <source>
        <dbReference type="ARBA" id="ARBA00022989"/>
    </source>
</evidence>
<feature type="transmembrane region" description="Helical" evidence="8">
    <location>
        <begin position="296"/>
        <end position="317"/>
    </location>
</feature>
<gene>
    <name evidence="10" type="ORF">EB796_006076</name>
</gene>
<evidence type="ECO:0000256" key="7">
    <source>
        <dbReference type="ARBA" id="ARBA00023136"/>
    </source>
</evidence>
<comment type="subcellular location">
    <subcellularLocation>
        <location evidence="1">Membrane</location>
        <topology evidence="1">Multi-pass membrane protein</topology>
    </subcellularLocation>
</comment>
<keyword evidence="11" id="KW-1185">Reference proteome</keyword>
<feature type="transmembrane region" description="Helical" evidence="8">
    <location>
        <begin position="338"/>
        <end position="358"/>
    </location>
</feature>
<evidence type="ECO:0000256" key="8">
    <source>
        <dbReference type="SAM" id="Phobius"/>
    </source>
</evidence>
<feature type="transmembrane region" description="Helical" evidence="8">
    <location>
        <begin position="124"/>
        <end position="146"/>
    </location>
</feature>
<keyword evidence="3" id="KW-0813">Transport</keyword>
<dbReference type="OrthoDB" id="497880at2759"/>
<feature type="transmembrane region" description="Helical" evidence="8">
    <location>
        <begin position="59"/>
        <end position="78"/>
    </location>
</feature>
<dbReference type="AlphaFoldDB" id="A0A7J7KBN2"/>
<comment type="caution">
    <text evidence="10">The sequence shown here is derived from an EMBL/GenBank/DDBJ whole genome shotgun (WGS) entry which is preliminary data.</text>
</comment>
<feature type="transmembrane region" description="Helical" evidence="8">
    <location>
        <begin position="30"/>
        <end position="52"/>
    </location>
</feature>